<evidence type="ECO:0000313" key="1">
    <source>
        <dbReference type="EMBL" id="MBQ0907545.1"/>
    </source>
</evidence>
<proteinExistence type="predicted"/>
<protein>
    <submittedName>
        <fullName evidence="1">Uncharacterized protein</fullName>
    </submittedName>
</protein>
<accession>A0ABS5D0K6</accession>
<dbReference type="Proteomes" id="UP000679008">
    <property type="component" value="Unassembled WGS sequence"/>
</dbReference>
<reference evidence="1 2" key="1">
    <citation type="submission" date="2021-04" db="EMBL/GenBank/DDBJ databases">
        <title>Description of novel Flavobacterium sp. F-328.</title>
        <authorList>
            <person name="Saticioglu I.B."/>
        </authorList>
    </citation>
    <scope>NUCLEOTIDE SEQUENCE [LARGE SCALE GENOMIC DNA]</scope>
    <source>
        <strain evidence="1 2">F-328</strain>
    </source>
</reference>
<keyword evidence="2" id="KW-1185">Reference proteome</keyword>
<dbReference type="PROSITE" id="PS51257">
    <property type="entry name" value="PROKAR_LIPOPROTEIN"/>
    <property type="match status" value="1"/>
</dbReference>
<name>A0ABS5D0K6_9FLAO</name>
<sequence>MNKTIQFNFIALVLSSFFIVSCSDNIKNRYDNPTEIYLDELFNNWQD</sequence>
<organism evidence="1 2">
    <name type="scientific">Flavobacterium erciyesense</name>
    <dbReference type="NCBI Taxonomy" id="2825842"/>
    <lineage>
        <taxon>Bacteria</taxon>
        <taxon>Pseudomonadati</taxon>
        <taxon>Bacteroidota</taxon>
        <taxon>Flavobacteriia</taxon>
        <taxon>Flavobacteriales</taxon>
        <taxon>Flavobacteriaceae</taxon>
        <taxon>Flavobacterium</taxon>
    </lineage>
</organism>
<comment type="caution">
    <text evidence="1">The sequence shown here is derived from an EMBL/GenBank/DDBJ whole genome shotgun (WGS) entry which is preliminary data.</text>
</comment>
<dbReference type="RefSeq" id="WP_210788087.1">
    <property type="nucleotide sequence ID" value="NZ_JAGPXB010000001.1"/>
</dbReference>
<evidence type="ECO:0000313" key="2">
    <source>
        <dbReference type="Proteomes" id="UP000679008"/>
    </source>
</evidence>
<gene>
    <name evidence="1" type="ORF">KBJ98_02390</name>
</gene>
<dbReference type="EMBL" id="JAGPXB010000001">
    <property type="protein sequence ID" value="MBQ0907545.1"/>
    <property type="molecule type" value="Genomic_DNA"/>
</dbReference>